<dbReference type="Proteomes" id="UP000317650">
    <property type="component" value="Chromosome 7"/>
</dbReference>
<dbReference type="EMBL" id="PYDT01000005">
    <property type="protein sequence ID" value="THU60584.1"/>
    <property type="molecule type" value="Genomic_DNA"/>
</dbReference>
<sequence length="146" mass="16422">MCLDALKAAVNGRRKRFGAVGRFPPCQRKRRKVWGNLSAAAAIVWKKTTASPFTGFDCIPDSIAKIRKNETLPALLETLSALRSRSCAGGIGGEVPVWFPIHGGRSQHGLRPSFCSPIKPTFFLPRFRRRQLQIPYLTWRRKVTDM</sequence>
<organism evidence="1 2">
    <name type="scientific">Musa balbisiana</name>
    <name type="common">Banana</name>
    <dbReference type="NCBI Taxonomy" id="52838"/>
    <lineage>
        <taxon>Eukaryota</taxon>
        <taxon>Viridiplantae</taxon>
        <taxon>Streptophyta</taxon>
        <taxon>Embryophyta</taxon>
        <taxon>Tracheophyta</taxon>
        <taxon>Spermatophyta</taxon>
        <taxon>Magnoliopsida</taxon>
        <taxon>Liliopsida</taxon>
        <taxon>Zingiberales</taxon>
        <taxon>Musaceae</taxon>
        <taxon>Musa</taxon>
    </lineage>
</organism>
<comment type="caution">
    <text evidence="1">The sequence shown here is derived from an EMBL/GenBank/DDBJ whole genome shotgun (WGS) entry which is preliminary data.</text>
</comment>
<keyword evidence="2" id="KW-1185">Reference proteome</keyword>
<protein>
    <submittedName>
        <fullName evidence="1">Uncharacterized protein</fullName>
    </submittedName>
</protein>
<gene>
    <name evidence="1" type="ORF">C4D60_Mb07t14320</name>
</gene>
<accession>A0A4S8JH69</accession>
<reference evidence="1 2" key="1">
    <citation type="journal article" date="2019" name="Nat. Plants">
        <title>Genome sequencing of Musa balbisiana reveals subgenome evolution and function divergence in polyploid bananas.</title>
        <authorList>
            <person name="Yao X."/>
        </authorList>
    </citation>
    <scope>NUCLEOTIDE SEQUENCE [LARGE SCALE GENOMIC DNA]</scope>
    <source>
        <strain evidence="2">cv. DH-PKW</strain>
        <tissue evidence="1">Leaves</tissue>
    </source>
</reference>
<evidence type="ECO:0000313" key="2">
    <source>
        <dbReference type="Proteomes" id="UP000317650"/>
    </source>
</evidence>
<evidence type="ECO:0000313" key="1">
    <source>
        <dbReference type="EMBL" id="THU60584.1"/>
    </source>
</evidence>
<proteinExistence type="predicted"/>
<name>A0A4S8JH69_MUSBA</name>
<dbReference type="AlphaFoldDB" id="A0A4S8JH69"/>